<dbReference type="RefSeq" id="WP_090650311.1">
    <property type="nucleotide sequence ID" value="NZ_CBCRYE010000007.1"/>
</dbReference>
<evidence type="ECO:0000256" key="1">
    <source>
        <dbReference type="SAM" id="MobiDB-lite"/>
    </source>
</evidence>
<sequence>MKAFLPLAATAAFLTGVAALPAITQAQSTPSADTQGAGASSSGSSMMACDSMSPNMSQNMSMSSMSHMDGHMSGMPDKSHMPAHGTMDNCPASNMGGMTIMSASSDSASQSASSGSSSSQ</sequence>
<evidence type="ECO:0000313" key="4">
    <source>
        <dbReference type="Proteomes" id="UP000199150"/>
    </source>
</evidence>
<keyword evidence="4" id="KW-1185">Reference proteome</keyword>
<protein>
    <recommendedName>
        <fullName evidence="5">Pentapeptide MXKDX repeat protein</fullName>
    </recommendedName>
</protein>
<evidence type="ECO:0000256" key="2">
    <source>
        <dbReference type="SAM" id="SignalP"/>
    </source>
</evidence>
<evidence type="ECO:0008006" key="5">
    <source>
        <dbReference type="Google" id="ProtNLM"/>
    </source>
</evidence>
<feature type="signal peptide" evidence="2">
    <location>
        <begin position="1"/>
        <end position="26"/>
    </location>
</feature>
<dbReference type="AlphaFoldDB" id="A0A1G4TDE7"/>
<proteinExistence type="predicted"/>
<dbReference type="Proteomes" id="UP000199150">
    <property type="component" value="Unassembled WGS sequence"/>
</dbReference>
<feature type="compositionally biased region" description="Polar residues" evidence="1">
    <location>
        <begin position="25"/>
        <end position="34"/>
    </location>
</feature>
<dbReference type="EMBL" id="FMTS01000007">
    <property type="protein sequence ID" value="SCW78745.1"/>
    <property type="molecule type" value="Genomic_DNA"/>
</dbReference>
<accession>A0A1G4TDE7</accession>
<feature type="chain" id="PRO_5011442994" description="Pentapeptide MXKDX repeat protein" evidence="2">
    <location>
        <begin position="27"/>
        <end position="120"/>
    </location>
</feature>
<feature type="compositionally biased region" description="Low complexity" evidence="1">
    <location>
        <begin position="36"/>
        <end position="76"/>
    </location>
</feature>
<feature type="region of interest" description="Disordered" evidence="1">
    <location>
        <begin position="25"/>
        <end position="120"/>
    </location>
</feature>
<feature type="compositionally biased region" description="Low complexity" evidence="1">
    <location>
        <begin position="102"/>
        <end position="120"/>
    </location>
</feature>
<reference evidence="4" key="1">
    <citation type="submission" date="2016-10" db="EMBL/GenBank/DDBJ databases">
        <authorList>
            <person name="Varghese N."/>
            <person name="Submissions S."/>
        </authorList>
    </citation>
    <scope>NUCLEOTIDE SEQUENCE [LARGE SCALE GENOMIC DNA]</scope>
    <source>
        <strain evidence="4">CGMCC 1.3431</strain>
    </source>
</reference>
<gene>
    <name evidence="3" type="ORF">SAMN02927928_3415</name>
</gene>
<keyword evidence="2" id="KW-0732">Signal</keyword>
<organism evidence="3 4">
    <name type="scientific">Asticcacaulis taihuensis</name>
    <dbReference type="NCBI Taxonomy" id="260084"/>
    <lineage>
        <taxon>Bacteria</taxon>
        <taxon>Pseudomonadati</taxon>
        <taxon>Pseudomonadota</taxon>
        <taxon>Alphaproteobacteria</taxon>
        <taxon>Caulobacterales</taxon>
        <taxon>Caulobacteraceae</taxon>
        <taxon>Asticcacaulis</taxon>
    </lineage>
</organism>
<evidence type="ECO:0000313" key="3">
    <source>
        <dbReference type="EMBL" id="SCW78745.1"/>
    </source>
</evidence>
<name>A0A1G4TDE7_9CAUL</name>